<evidence type="ECO:0000256" key="2">
    <source>
        <dbReference type="SAM" id="Phobius"/>
    </source>
</evidence>
<reference evidence="4 5" key="1">
    <citation type="journal article" date="2018" name="Int. J. Syst. Evol. Microbiol.">
        <title>Glycomyces paridis sp. nov., isolated from the medicinal plant Paris polyphylla.</title>
        <authorList>
            <person name="Fang X.M."/>
            <person name="Bai J.L."/>
            <person name="Su J."/>
            <person name="Zhao L.L."/>
            <person name="Liu H.Y."/>
            <person name="Ma B.P."/>
            <person name="Zhang Y.Q."/>
            <person name="Yu L.Y."/>
        </authorList>
    </citation>
    <scope>NUCLEOTIDE SEQUENCE [LARGE SCALE GENOMIC DNA]</scope>
    <source>
        <strain evidence="4 5">CPCC 204357</strain>
    </source>
</reference>
<sequence length="383" mass="41108">MSIPYGYLVGLAFLAFPALPVPRLRERPGTLVFLLAMTVNELPFLAIALFTASTGLALAEGDLASPVAIAAAVVGAACIALTTVRSTRTERALQAALGSIAVTKRVSYASILLRPFGFRPGSVERTANVPYGPAGKRNLMDVYRHRSHPTGSPVLIHFHGGYYAMGRKNTQSRPMLHRLASQGWLCISANYRLRPDAVFEDHIVDAKRVVAWVREHAAEWGADPDRIVLTGSSAGAHMSTVAAFTQDRPEYQPGFEDADTSVSAVVGLGGFYGPYFGRGADTDPFALARPDAPPVLVVHGDHDSLVHVSVARAFGKRLREVSDRNVYAELPGAHHGFDLFHSPRFEAVVNAVEAFTAHAWSAGAPVGPEEPFEQPRVAGPGVE</sequence>
<dbReference type="InterPro" id="IPR029058">
    <property type="entry name" value="AB_hydrolase_fold"/>
</dbReference>
<dbReference type="EMBL" id="STGX01000006">
    <property type="protein sequence ID" value="THV29030.1"/>
    <property type="molecule type" value="Genomic_DNA"/>
</dbReference>
<gene>
    <name evidence="4" type="ORF">E9998_09800</name>
</gene>
<comment type="caution">
    <text evidence="4">The sequence shown here is derived from an EMBL/GenBank/DDBJ whole genome shotgun (WGS) entry which is preliminary data.</text>
</comment>
<dbReference type="Proteomes" id="UP000305792">
    <property type="component" value="Unassembled WGS sequence"/>
</dbReference>
<dbReference type="SUPFAM" id="SSF53474">
    <property type="entry name" value="alpha/beta-Hydrolases"/>
    <property type="match status" value="1"/>
</dbReference>
<dbReference type="InterPro" id="IPR050300">
    <property type="entry name" value="GDXG_lipolytic_enzyme"/>
</dbReference>
<evidence type="ECO:0000313" key="4">
    <source>
        <dbReference type="EMBL" id="THV29030.1"/>
    </source>
</evidence>
<evidence type="ECO:0000256" key="1">
    <source>
        <dbReference type="ARBA" id="ARBA00022801"/>
    </source>
</evidence>
<dbReference type="AlphaFoldDB" id="A0A4S8PF54"/>
<keyword evidence="1 4" id="KW-0378">Hydrolase</keyword>
<feature type="transmembrane region" description="Helical" evidence="2">
    <location>
        <begin position="6"/>
        <end position="24"/>
    </location>
</feature>
<dbReference type="GO" id="GO:0016787">
    <property type="term" value="F:hydrolase activity"/>
    <property type="evidence" value="ECO:0007669"/>
    <property type="project" value="UniProtKB-KW"/>
</dbReference>
<feature type="transmembrane region" description="Helical" evidence="2">
    <location>
        <begin position="31"/>
        <end position="51"/>
    </location>
</feature>
<dbReference type="Gene3D" id="3.40.50.1820">
    <property type="entry name" value="alpha/beta hydrolase"/>
    <property type="match status" value="1"/>
</dbReference>
<dbReference type="OrthoDB" id="9803828at2"/>
<dbReference type="PANTHER" id="PTHR48081:SF33">
    <property type="entry name" value="KYNURENINE FORMAMIDASE"/>
    <property type="match status" value="1"/>
</dbReference>
<dbReference type="InterPro" id="IPR049492">
    <property type="entry name" value="BD-FAE-like_dom"/>
</dbReference>
<organism evidence="4 5">
    <name type="scientific">Glycomyces paridis</name>
    <dbReference type="NCBI Taxonomy" id="2126555"/>
    <lineage>
        <taxon>Bacteria</taxon>
        <taxon>Bacillati</taxon>
        <taxon>Actinomycetota</taxon>
        <taxon>Actinomycetes</taxon>
        <taxon>Glycomycetales</taxon>
        <taxon>Glycomycetaceae</taxon>
        <taxon>Glycomyces</taxon>
    </lineage>
</organism>
<keyword evidence="2" id="KW-0472">Membrane</keyword>
<dbReference type="PANTHER" id="PTHR48081">
    <property type="entry name" value="AB HYDROLASE SUPERFAMILY PROTEIN C4A8.06C"/>
    <property type="match status" value="1"/>
</dbReference>
<accession>A0A4S8PF54</accession>
<keyword evidence="5" id="KW-1185">Reference proteome</keyword>
<feature type="domain" description="BD-FAE-like" evidence="3">
    <location>
        <begin position="140"/>
        <end position="267"/>
    </location>
</feature>
<keyword evidence="2" id="KW-1133">Transmembrane helix</keyword>
<evidence type="ECO:0000259" key="3">
    <source>
        <dbReference type="Pfam" id="PF20434"/>
    </source>
</evidence>
<proteinExistence type="predicted"/>
<dbReference type="Pfam" id="PF20434">
    <property type="entry name" value="BD-FAE"/>
    <property type="match status" value="1"/>
</dbReference>
<dbReference type="RefSeq" id="WP_136529524.1">
    <property type="nucleotide sequence ID" value="NZ_STGX01000006.1"/>
</dbReference>
<name>A0A4S8PF54_9ACTN</name>
<feature type="transmembrane region" description="Helical" evidence="2">
    <location>
        <begin position="63"/>
        <end position="84"/>
    </location>
</feature>
<protein>
    <submittedName>
        <fullName evidence="4">Alpha/beta hydrolase</fullName>
    </submittedName>
</protein>
<keyword evidence="2" id="KW-0812">Transmembrane</keyword>
<evidence type="ECO:0000313" key="5">
    <source>
        <dbReference type="Proteomes" id="UP000305792"/>
    </source>
</evidence>